<evidence type="ECO:0000313" key="2">
    <source>
        <dbReference type="Proteomes" id="UP000177124"/>
    </source>
</evidence>
<dbReference type="AlphaFoldDB" id="A0A1F5GFM0"/>
<comment type="caution">
    <text evidence="1">The sequence shown here is derived from an EMBL/GenBank/DDBJ whole genome shotgun (WGS) entry which is preliminary data.</text>
</comment>
<dbReference type="Proteomes" id="UP000177124">
    <property type="component" value="Unassembled WGS sequence"/>
</dbReference>
<organism evidence="1 2">
    <name type="scientific">Candidatus Curtissbacteria bacterium RIFCSPHIGHO2_02_FULL_42_15</name>
    <dbReference type="NCBI Taxonomy" id="1797716"/>
    <lineage>
        <taxon>Bacteria</taxon>
        <taxon>Candidatus Curtissiibacteriota</taxon>
    </lineage>
</organism>
<dbReference type="EMBL" id="MFBF01000039">
    <property type="protein sequence ID" value="OGD90662.1"/>
    <property type="molecule type" value="Genomic_DNA"/>
</dbReference>
<protein>
    <submittedName>
        <fullName evidence="1">Uncharacterized protein</fullName>
    </submittedName>
</protein>
<proteinExistence type="predicted"/>
<gene>
    <name evidence="1" type="ORF">A3D07_01675</name>
</gene>
<accession>A0A1F5GFM0</accession>
<name>A0A1F5GFM0_9BACT</name>
<sequence length="81" mass="9107">MTESDFGKSQIPDGGLPLIEFDSEGNPHWDLKKILPGEEYDRFMSDVDSGMNVHQLAEKYPEWAEKTSRPAGVPGGHHIPW</sequence>
<dbReference type="STRING" id="1797716.A3D07_01675"/>
<reference evidence="1 2" key="1">
    <citation type="journal article" date="2016" name="Nat. Commun.">
        <title>Thousands of microbial genomes shed light on interconnected biogeochemical processes in an aquifer system.</title>
        <authorList>
            <person name="Anantharaman K."/>
            <person name="Brown C.T."/>
            <person name="Hug L.A."/>
            <person name="Sharon I."/>
            <person name="Castelle C.J."/>
            <person name="Probst A.J."/>
            <person name="Thomas B.C."/>
            <person name="Singh A."/>
            <person name="Wilkins M.J."/>
            <person name="Karaoz U."/>
            <person name="Brodie E.L."/>
            <person name="Williams K.H."/>
            <person name="Hubbard S.S."/>
            <person name="Banfield J.F."/>
        </authorList>
    </citation>
    <scope>NUCLEOTIDE SEQUENCE [LARGE SCALE GENOMIC DNA]</scope>
</reference>
<evidence type="ECO:0000313" key="1">
    <source>
        <dbReference type="EMBL" id="OGD90662.1"/>
    </source>
</evidence>